<sequence length="153" mass="17770">MKKYIWCLIIALIAVSCREEAVPKPDNLLSKEKMAEILYDVTLMNSIKGVNKKKLEENNMHLDTYLYKKHETDSLQFLSSNNYYAANPMIYNEIYGLVATRLQKERKDVGKELDAEQKRRDSVQAAKKAAKEAERKKNDTLPKPKFDQAKKKK</sequence>
<evidence type="ECO:0000313" key="3">
    <source>
        <dbReference type="EMBL" id="MBC8755524.1"/>
    </source>
</evidence>
<reference evidence="3 4" key="1">
    <citation type="submission" date="2020-07" db="EMBL/GenBank/DDBJ databases">
        <title>Description of Kordia aestuariivivens sp. nov., isolated from a tidal flat.</title>
        <authorList>
            <person name="Park S."/>
            <person name="Yoon J.-H."/>
        </authorList>
    </citation>
    <scope>NUCLEOTIDE SEQUENCE [LARGE SCALE GENOMIC DNA]</scope>
    <source>
        <strain evidence="3 4">YSTF-M3</strain>
    </source>
</reference>
<gene>
    <name evidence="3" type="ORF">H2O64_12675</name>
</gene>
<feature type="domain" description="DUF4296" evidence="2">
    <location>
        <begin position="25"/>
        <end position="107"/>
    </location>
</feature>
<dbReference type="Proteomes" id="UP000619238">
    <property type="component" value="Unassembled WGS sequence"/>
</dbReference>
<keyword evidence="4" id="KW-1185">Reference proteome</keyword>
<feature type="compositionally biased region" description="Basic and acidic residues" evidence="1">
    <location>
        <begin position="108"/>
        <end position="122"/>
    </location>
</feature>
<dbReference type="Pfam" id="PF14129">
    <property type="entry name" value="DUF4296"/>
    <property type="match status" value="1"/>
</dbReference>
<name>A0ABR7QB26_9FLAO</name>
<feature type="compositionally biased region" description="Basic and acidic residues" evidence="1">
    <location>
        <begin position="129"/>
        <end position="153"/>
    </location>
</feature>
<proteinExistence type="predicted"/>
<dbReference type="PROSITE" id="PS51257">
    <property type="entry name" value="PROKAR_LIPOPROTEIN"/>
    <property type="match status" value="1"/>
</dbReference>
<evidence type="ECO:0000313" key="4">
    <source>
        <dbReference type="Proteomes" id="UP000619238"/>
    </source>
</evidence>
<dbReference type="InterPro" id="IPR025381">
    <property type="entry name" value="DUF4296"/>
</dbReference>
<protein>
    <submittedName>
        <fullName evidence="3">DUF4296 domain-containing protein</fullName>
    </submittedName>
</protein>
<accession>A0ABR7QB26</accession>
<evidence type="ECO:0000256" key="1">
    <source>
        <dbReference type="SAM" id="MobiDB-lite"/>
    </source>
</evidence>
<evidence type="ECO:0000259" key="2">
    <source>
        <dbReference type="Pfam" id="PF14129"/>
    </source>
</evidence>
<feature type="region of interest" description="Disordered" evidence="1">
    <location>
        <begin position="108"/>
        <end position="153"/>
    </location>
</feature>
<dbReference type="EMBL" id="JACGWS010000007">
    <property type="protein sequence ID" value="MBC8755524.1"/>
    <property type="molecule type" value="Genomic_DNA"/>
</dbReference>
<organism evidence="3 4">
    <name type="scientific">Kordia aestuariivivens</name>
    <dbReference type="NCBI Taxonomy" id="2759037"/>
    <lineage>
        <taxon>Bacteria</taxon>
        <taxon>Pseudomonadati</taxon>
        <taxon>Bacteroidota</taxon>
        <taxon>Flavobacteriia</taxon>
        <taxon>Flavobacteriales</taxon>
        <taxon>Flavobacteriaceae</taxon>
        <taxon>Kordia</taxon>
    </lineage>
</organism>
<dbReference type="RefSeq" id="WP_187562574.1">
    <property type="nucleotide sequence ID" value="NZ_JACGWS010000007.1"/>
</dbReference>
<comment type="caution">
    <text evidence="3">The sequence shown here is derived from an EMBL/GenBank/DDBJ whole genome shotgun (WGS) entry which is preliminary data.</text>
</comment>